<evidence type="ECO:0000259" key="7">
    <source>
        <dbReference type="Pfam" id="PF02784"/>
    </source>
</evidence>
<dbReference type="InterPro" id="IPR022643">
    <property type="entry name" value="De-COase2_C"/>
</dbReference>
<dbReference type="SUPFAM" id="SSF50621">
    <property type="entry name" value="Alanine racemase C-terminal domain-like"/>
    <property type="match status" value="1"/>
</dbReference>
<keyword evidence="2" id="KW-0210">Decarboxylase</keyword>
<dbReference type="AlphaFoldDB" id="A0A520KWF0"/>
<keyword evidence="3 5" id="KW-0663">Pyridoxal phosphate</keyword>
<gene>
    <name evidence="8" type="ORF">EF807_05035</name>
</gene>
<feature type="active site" description="Proton donor" evidence="5">
    <location>
        <position position="411"/>
    </location>
</feature>
<evidence type="ECO:0000256" key="1">
    <source>
        <dbReference type="ARBA" id="ARBA00001933"/>
    </source>
</evidence>
<dbReference type="InterPro" id="IPR009006">
    <property type="entry name" value="Ala_racemase/Decarboxylase_C"/>
</dbReference>
<evidence type="ECO:0000256" key="5">
    <source>
        <dbReference type="PIRSR" id="PIRSR600183-50"/>
    </source>
</evidence>
<dbReference type="Gene3D" id="2.40.37.10">
    <property type="entry name" value="Lyase, Ornithine Decarboxylase, Chain A, domain 1"/>
    <property type="match status" value="2"/>
</dbReference>
<evidence type="ECO:0000313" key="8">
    <source>
        <dbReference type="EMBL" id="RZN69018.1"/>
    </source>
</evidence>
<dbReference type="InterPro" id="IPR029066">
    <property type="entry name" value="PLP-binding_barrel"/>
</dbReference>
<dbReference type="InterPro" id="IPR022644">
    <property type="entry name" value="De-COase2_N"/>
</dbReference>
<dbReference type="InterPro" id="IPR022653">
    <property type="entry name" value="De-COase2_pyr-phos_BS"/>
</dbReference>
<accession>A0A520KWF0</accession>
<dbReference type="Gene3D" id="3.20.20.10">
    <property type="entry name" value="Alanine racemase"/>
    <property type="match status" value="1"/>
</dbReference>
<dbReference type="Proteomes" id="UP000320766">
    <property type="component" value="Unassembled WGS sequence"/>
</dbReference>
<dbReference type="GO" id="GO:0008836">
    <property type="term" value="F:diaminopimelate decarboxylase activity"/>
    <property type="evidence" value="ECO:0007669"/>
    <property type="project" value="TreeGrafter"/>
</dbReference>
<dbReference type="Pfam" id="PF02784">
    <property type="entry name" value="Orn_Arg_deC_N"/>
    <property type="match status" value="1"/>
</dbReference>
<feature type="domain" description="Orn/DAP/Arg decarboxylase 2 C-terminal" evidence="6">
    <location>
        <begin position="290"/>
        <end position="440"/>
    </location>
</feature>
<name>A0A520KWF0_9EURY</name>
<feature type="domain" description="Orn/DAP/Arg decarboxylase 2 N-terminal" evidence="7">
    <location>
        <begin position="58"/>
        <end position="272"/>
    </location>
</feature>
<dbReference type="InterPro" id="IPR000183">
    <property type="entry name" value="Orn/DAP/Arg_de-COase"/>
</dbReference>
<reference evidence="8 9" key="1">
    <citation type="journal article" date="2019" name="Nat. Microbiol.">
        <title>Wide diversity of methane and short-chain alkane metabolisms in uncultured archaea.</title>
        <authorList>
            <person name="Borrel G."/>
            <person name="Adam P.S."/>
            <person name="McKay L.J."/>
            <person name="Chen L.X."/>
            <person name="Sierra-Garcia I.N."/>
            <person name="Sieber C.M."/>
            <person name="Letourneur Q."/>
            <person name="Ghozlane A."/>
            <person name="Andersen G.L."/>
            <person name="Li W.J."/>
            <person name="Hallam S.J."/>
            <person name="Muyzer G."/>
            <person name="de Oliveira V.M."/>
            <person name="Inskeep W.P."/>
            <person name="Banfield J.F."/>
            <person name="Gribaldo S."/>
        </authorList>
    </citation>
    <scope>NUCLEOTIDE SEQUENCE [LARGE SCALE GENOMIC DNA]</scope>
    <source>
        <strain evidence="8">NM1b</strain>
    </source>
</reference>
<feature type="modified residue" description="N6-(pyridoxal phosphate)lysine" evidence="5">
    <location>
        <position position="77"/>
    </location>
</feature>
<organism evidence="8 9">
    <name type="scientific">Candidatus Methanolliviera hydrocarbonicum</name>
    <dbReference type="NCBI Taxonomy" id="2491085"/>
    <lineage>
        <taxon>Archaea</taxon>
        <taxon>Methanobacteriati</taxon>
        <taxon>Methanobacteriota</taxon>
        <taxon>Candidatus Methanoliparia</taxon>
        <taxon>Candidatus Methanoliparales</taxon>
        <taxon>Candidatus Methanollivieraceae</taxon>
        <taxon>Candidatus Methanolliviera</taxon>
    </lineage>
</organism>
<keyword evidence="4" id="KW-0456">Lyase</keyword>
<evidence type="ECO:0000313" key="9">
    <source>
        <dbReference type="Proteomes" id="UP000320766"/>
    </source>
</evidence>
<dbReference type="GO" id="GO:0009089">
    <property type="term" value="P:lysine biosynthetic process via diaminopimelate"/>
    <property type="evidence" value="ECO:0007669"/>
    <property type="project" value="TreeGrafter"/>
</dbReference>
<dbReference type="SUPFAM" id="SSF51419">
    <property type="entry name" value="PLP-binding barrel"/>
    <property type="match status" value="1"/>
</dbReference>
<dbReference type="EMBL" id="RXIL01000089">
    <property type="protein sequence ID" value="RZN69018.1"/>
    <property type="molecule type" value="Genomic_DNA"/>
</dbReference>
<dbReference type="PROSITE" id="PS00879">
    <property type="entry name" value="ODR_DC_2_2"/>
    <property type="match status" value="1"/>
</dbReference>
<comment type="cofactor">
    <cofactor evidence="1 5">
        <name>pyridoxal 5'-phosphate</name>
        <dbReference type="ChEBI" id="CHEBI:597326"/>
    </cofactor>
</comment>
<dbReference type="PRINTS" id="PR01179">
    <property type="entry name" value="ODADCRBXLASE"/>
</dbReference>
<proteinExistence type="predicted"/>
<comment type="caution">
    <text evidence="8">The sequence shown here is derived from an EMBL/GenBank/DDBJ whole genome shotgun (WGS) entry which is preliminary data.</text>
</comment>
<evidence type="ECO:0000256" key="3">
    <source>
        <dbReference type="ARBA" id="ARBA00022898"/>
    </source>
</evidence>
<dbReference type="PANTHER" id="PTHR43727">
    <property type="entry name" value="DIAMINOPIMELATE DECARBOXYLASE"/>
    <property type="match status" value="1"/>
</dbReference>
<dbReference type="PROSITE" id="PS00878">
    <property type="entry name" value="ODR_DC_2_1"/>
    <property type="match status" value="1"/>
</dbReference>
<evidence type="ECO:0000259" key="6">
    <source>
        <dbReference type="Pfam" id="PF00278"/>
    </source>
</evidence>
<dbReference type="PANTHER" id="PTHR43727:SF2">
    <property type="entry name" value="GROUP IV DECARBOXYLASE"/>
    <property type="match status" value="1"/>
</dbReference>
<evidence type="ECO:0008006" key="10">
    <source>
        <dbReference type="Google" id="ProtNLM"/>
    </source>
</evidence>
<protein>
    <recommendedName>
        <fullName evidence="10">Diaminopimelate decarboxylase</fullName>
    </recommendedName>
</protein>
<dbReference type="InterPro" id="IPR022657">
    <property type="entry name" value="De-COase2_CS"/>
</dbReference>
<evidence type="ECO:0000256" key="4">
    <source>
        <dbReference type="ARBA" id="ARBA00023239"/>
    </source>
</evidence>
<dbReference type="FunFam" id="3.20.20.10:FF:000003">
    <property type="entry name" value="Diaminopimelate decarboxylase"/>
    <property type="match status" value="1"/>
</dbReference>
<sequence>MEAIKMMEEEDEWGLWDRYMDKIDGRRKVCGMDLAELANKYGTPLYVIFESIIEDNYKKYKTLEKTYKNHLLCYAVKANATFALLKLLSGYGVGADVASEYELKFALDAGIPPEKIRANGNCKSDYFLEECVKRGIIINVDPEEELYILNDVAQKLGSEARVNLRLSGFPLENITSPNIFTCGGWTKFGTDIRRARDVFWNVKKLTNINLQGLMVHLGSQVTEVNAYADALNILIELVKDADDAGIKIEEIDLGGGFGISYMGEKGWKETKEKVKEAGFHRTWQDAPLGYAYDTKREELVWQGEEFYAPLTPDLFIERLFSDPLQSKLKEIGSPLLVLEPGRGIVGNAGLTIFKVCHVGKTPNGQNIIHVDGGANCNSQSIITPEQVHRMDIINDDKREDPFKTFVAGNLCYTGDLLSRIKISLGRKPMRGDFIVFYDTGAYEDFFASNANLFPRPARVMVSKDGRDKLVVRREEYTDIFSRDMGLEEMI</sequence>
<evidence type="ECO:0000256" key="2">
    <source>
        <dbReference type="ARBA" id="ARBA00022793"/>
    </source>
</evidence>
<dbReference type="Pfam" id="PF00278">
    <property type="entry name" value="Orn_DAP_Arg_deC"/>
    <property type="match status" value="1"/>
</dbReference>